<dbReference type="OrthoDB" id="10062605at2759"/>
<protein>
    <submittedName>
        <fullName evidence="12">Lymphoid-restricted membrane protein-like isoform X1</fullName>
    </submittedName>
</protein>
<feature type="coiled-coil region" evidence="8">
    <location>
        <begin position="245"/>
        <end position="279"/>
    </location>
</feature>
<dbReference type="PANTHER" id="PTHR15352:SF5">
    <property type="entry name" value="LYMPHOID-RESTRICTED MEMBRANE PROTEIN-LIKE"/>
    <property type="match status" value="1"/>
</dbReference>
<feature type="transmembrane region" description="Helical" evidence="10">
    <location>
        <begin position="448"/>
        <end position="467"/>
    </location>
</feature>
<evidence type="ECO:0000256" key="9">
    <source>
        <dbReference type="SAM" id="MobiDB-lite"/>
    </source>
</evidence>
<evidence type="ECO:0000256" key="4">
    <source>
        <dbReference type="ARBA" id="ARBA00022692"/>
    </source>
</evidence>
<feature type="compositionally biased region" description="Basic and acidic residues" evidence="9">
    <location>
        <begin position="69"/>
        <end position="81"/>
    </location>
</feature>
<dbReference type="GeneID" id="117347229"/>
<reference evidence="12" key="1">
    <citation type="submission" date="2025-08" db="UniProtKB">
        <authorList>
            <consortium name="RefSeq"/>
        </authorList>
    </citation>
    <scope>IDENTIFICATION</scope>
</reference>
<gene>
    <name evidence="12" type="primary">LOC117347229</name>
</gene>
<keyword evidence="11" id="KW-1185">Reference proteome</keyword>
<evidence type="ECO:0000256" key="1">
    <source>
        <dbReference type="ARBA" id="ARBA00004167"/>
    </source>
</evidence>
<evidence type="ECO:0000256" key="10">
    <source>
        <dbReference type="SAM" id="Phobius"/>
    </source>
</evidence>
<dbReference type="InterPro" id="IPR008677">
    <property type="entry name" value="MRVI1"/>
</dbReference>
<dbReference type="KEGG" id="gsh:117347229"/>
<keyword evidence="5 10" id="KW-1133">Transmembrane helix</keyword>
<dbReference type="GO" id="GO:0005789">
    <property type="term" value="C:endoplasmic reticulum membrane"/>
    <property type="evidence" value="ECO:0007669"/>
    <property type="project" value="TreeGrafter"/>
</dbReference>
<evidence type="ECO:0000313" key="11">
    <source>
        <dbReference type="Proteomes" id="UP000515159"/>
    </source>
</evidence>
<dbReference type="Proteomes" id="UP000515159">
    <property type="component" value="Chromosome 13"/>
</dbReference>
<keyword evidence="6 8" id="KW-0175">Coiled coil</keyword>
<evidence type="ECO:0000313" key="12">
    <source>
        <dbReference type="RefSeq" id="XP_033773752.1"/>
    </source>
</evidence>
<dbReference type="AlphaFoldDB" id="A0A6P8ND70"/>
<proteinExistence type="predicted"/>
<evidence type="ECO:0000256" key="2">
    <source>
        <dbReference type="ARBA" id="ARBA00004496"/>
    </source>
</evidence>
<evidence type="ECO:0000256" key="8">
    <source>
        <dbReference type="SAM" id="Coils"/>
    </source>
</evidence>
<evidence type="ECO:0000256" key="7">
    <source>
        <dbReference type="ARBA" id="ARBA00023136"/>
    </source>
</evidence>
<evidence type="ECO:0000256" key="5">
    <source>
        <dbReference type="ARBA" id="ARBA00022989"/>
    </source>
</evidence>
<dbReference type="Pfam" id="PF05781">
    <property type="entry name" value="MRVI1"/>
    <property type="match status" value="1"/>
</dbReference>
<dbReference type="RefSeq" id="XP_033773752.1">
    <property type="nucleotide sequence ID" value="XM_033917861.1"/>
</dbReference>
<evidence type="ECO:0000256" key="3">
    <source>
        <dbReference type="ARBA" id="ARBA00022490"/>
    </source>
</evidence>
<sequence length="482" mass="54266">MFQQAWGSAHPDPSAIFFFSTSLLSFSSEKKAFLSSTGDLPANISPCHTEELQKGMESDSEGESGSLSDTKKQSSEERNEDTATFNITERREVSGRSGDSAESDEDNILGDPPMNASVELSTLERLGLHRVSLTEQDVEAAFVHLSLAFRCDTFTLRRRVLVEERARDVAEENIQKELEECQSILRRLTSACVDEEQTDMAEQFQQSLTVLAGSIQRVTKAAEVLGAVHQEARMCRAVEVMIQHVDNLKRRHSREHTELEEMKRLIQQNSRNRQLAEARDEGEVKSKHHVMRVLHQASSRRRVSIAVIPKQFMPFHIPENGKGVDCEAAKSTGDCEASAEGRQFPCLQEDPADIPFMFRTDSASSRRDLQATESSECDGDVGYFVDGTEVELLRRENVEKPLLAGLSGESESGELSEENDEVEQRLLMSKGSSEQYRKFWLWRTDSHWALLGLIFMFVSSLVLVWVLELQGAEEYGKTHNID</sequence>
<organism evidence="11 12">
    <name type="scientific">Geotrypetes seraphini</name>
    <name type="common">Gaboon caecilian</name>
    <name type="synonym">Caecilia seraphini</name>
    <dbReference type="NCBI Taxonomy" id="260995"/>
    <lineage>
        <taxon>Eukaryota</taxon>
        <taxon>Metazoa</taxon>
        <taxon>Chordata</taxon>
        <taxon>Craniata</taxon>
        <taxon>Vertebrata</taxon>
        <taxon>Euteleostomi</taxon>
        <taxon>Amphibia</taxon>
        <taxon>Gymnophiona</taxon>
        <taxon>Geotrypetes</taxon>
    </lineage>
</organism>
<name>A0A6P8ND70_GEOSA</name>
<accession>A0A6P8ND70</accession>
<keyword evidence="3" id="KW-0963">Cytoplasm</keyword>
<keyword evidence="7 10" id="KW-0472">Membrane</keyword>
<feature type="region of interest" description="Disordered" evidence="9">
    <location>
        <begin position="51"/>
        <end position="115"/>
    </location>
</feature>
<dbReference type="PANTHER" id="PTHR15352">
    <property type="entry name" value="LYMPHOID-RESTRICTED MEMBRANE PROTEIN, JAW1"/>
    <property type="match status" value="1"/>
</dbReference>
<comment type="subcellular location">
    <subcellularLocation>
        <location evidence="2">Cytoplasm</location>
    </subcellularLocation>
    <subcellularLocation>
        <location evidence="1">Membrane</location>
        <topology evidence="1">Single-pass membrane protein</topology>
    </subcellularLocation>
</comment>
<keyword evidence="4 10" id="KW-0812">Transmembrane</keyword>
<evidence type="ECO:0000256" key="6">
    <source>
        <dbReference type="ARBA" id="ARBA00023054"/>
    </source>
</evidence>
<dbReference type="InParanoid" id="A0A6P8ND70"/>